<dbReference type="EMBL" id="BDGJ01000010">
    <property type="protein sequence ID" value="GAW91204.1"/>
    <property type="molecule type" value="Genomic_DNA"/>
</dbReference>
<accession>A0A1Z5HNW4</accession>
<gene>
    <name evidence="1" type="ORF">KKC1_03660</name>
</gene>
<keyword evidence="2" id="KW-1185">Reference proteome</keyword>
<comment type="caution">
    <text evidence="1">The sequence shown here is derived from an EMBL/GenBank/DDBJ whole genome shotgun (WGS) entry which is preliminary data.</text>
</comment>
<evidence type="ECO:0000313" key="1">
    <source>
        <dbReference type="EMBL" id="GAW91204.1"/>
    </source>
</evidence>
<reference evidence="2" key="1">
    <citation type="journal article" date="2017" name="Appl. Environ. Microbiol.">
        <title>Genomic analysis of Calderihabitans maritimus KKC1, a thermophilic hydrogenogenic carboxydotrophic bacterium isolated from marine sediment.</title>
        <authorList>
            <person name="Omae K."/>
            <person name="Yoneda Y."/>
            <person name="Fukuyama Y."/>
            <person name="Yoshida T."/>
            <person name="Sako Y."/>
        </authorList>
    </citation>
    <scope>NUCLEOTIDE SEQUENCE [LARGE SCALE GENOMIC DNA]</scope>
    <source>
        <strain evidence="2">KKC1</strain>
    </source>
</reference>
<name>A0A1Z5HNW4_9FIRM</name>
<sequence>MSQETCLFADSRLRMMVKSSTFGLRTIFFKNQRRDVNVAINECPEGDSHA</sequence>
<proteinExistence type="predicted"/>
<organism evidence="1 2">
    <name type="scientific">Calderihabitans maritimus</name>
    <dbReference type="NCBI Taxonomy" id="1246530"/>
    <lineage>
        <taxon>Bacteria</taxon>
        <taxon>Bacillati</taxon>
        <taxon>Bacillota</taxon>
        <taxon>Clostridia</taxon>
        <taxon>Neomoorellales</taxon>
        <taxon>Calderihabitantaceae</taxon>
        <taxon>Calderihabitans</taxon>
    </lineage>
</organism>
<protein>
    <submittedName>
        <fullName evidence="1">Uncharacterized protein</fullName>
    </submittedName>
</protein>
<dbReference type="Proteomes" id="UP000197032">
    <property type="component" value="Unassembled WGS sequence"/>
</dbReference>
<evidence type="ECO:0000313" key="2">
    <source>
        <dbReference type="Proteomes" id="UP000197032"/>
    </source>
</evidence>
<dbReference type="AlphaFoldDB" id="A0A1Z5HNW4"/>